<dbReference type="Proteomes" id="UP000789920">
    <property type="component" value="Unassembled WGS sequence"/>
</dbReference>
<feature type="non-terminal residue" evidence="1">
    <location>
        <position position="1"/>
    </location>
</feature>
<dbReference type="EMBL" id="CAJVQC010055604">
    <property type="protein sequence ID" value="CAG8795531.1"/>
    <property type="molecule type" value="Genomic_DNA"/>
</dbReference>
<protein>
    <submittedName>
        <fullName evidence="1">19557_t:CDS:1</fullName>
    </submittedName>
</protein>
<organism evidence="1 2">
    <name type="scientific">Racocetra persica</name>
    <dbReference type="NCBI Taxonomy" id="160502"/>
    <lineage>
        <taxon>Eukaryota</taxon>
        <taxon>Fungi</taxon>
        <taxon>Fungi incertae sedis</taxon>
        <taxon>Mucoromycota</taxon>
        <taxon>Glomeromycotina</taxon>
        <taxon>Glomeromycetes</taxon>
        <taxon>Diversisporales</taxon>
        <taxon>Gigasporaceae</taxon>
        <taxon>Racocetra</taxon>
    </lineage>
</organism>
<keyword evidence="2" id="KW-1185">Reference proteome</keyword>
<gene>
    <name evidence="1" type="ORF">RPERSI_LOCUS19976</name>
</gene>
<proteinExistence type="predicted"/>
<reference evidence="1" key="1">
    <citation type="submission" date="2021-06" db="EMBL/GenBank/DDBJ databases">
        <authorList>
            <person name="Kallberg Y."/>
            <person name="Tangrot J."/>
            <person name="Rosling A."/>
        </authorList>
    </citation>
    <scope>NUCLEOTIDE SEQUENCE</scope>
    <source>
        <strain evidence="1">MA461A</strain>
    </source>
</reference>
<name>A0ACA9RJF3_9GLOM</name>
<comment type="caution">
    <text evidence="1">The sequence shown here is derived from an EMBL/GenBank/DDBJ whole genome shotgun (WGS) entry which is preliminary data.</text>
</comment>
<accession>A0ACA9RJF3</accession>
<evidence type="ECO:0000313" key="1">
    <source>
        <dbReference type="EMBL" id="CAG8795531.1"/>
    </source>
</evidence>
<sequence>PNEIYEIKANKKPMIPKSLVELQEALENITDEIYINVPTKQQKQINPTITILQQHFKIPQISDYILELPLPKPTWDIFV</sequence>
<evidence type="ECO:0000313" key="2">
    <source>
        <dbReference type="Proteomes" id="UP000789920"/>
    </source>
</evidence>